<feature type="transmembrane region" description="Helical" evidence="1">
    <location>
        <begin position="131"/>
        <end position="148"/>
    </location>
</feature>
<keyword evidence="1" id="KW-0472">Membrane</keyword>
<organism evidence="3">
    <name type="scientific">Serpula lacrymans var. lacrymans (strain S7.3)</name>
    <name type="common">Dry rot fungus</name>
    <dbReference type="NCBI Taxonomy" id="936435"/>
    <lineage>
        <taxon>Eukaryota</taxon>
        <taxon>Fungi</taxon>
        <taxon>Dikarya</taxon>
        <taxon>Basidiomycota</taxon>
        <taxon>Agaricomycotina</taxon>
        <taxon>Agaricomycetes</taxon>
        <taxon>Agaricomycetidae</taxon>
        <taxon>Boletales</taxon>
        <taxon>Coniophorineae</taxon>
        <taxon>Serpulaceae</taxon>
        <taxon>Serpula</taxon>
    </lineage>
</organism>
<dbReference type="InParanoid" id="F8Q6K0"/>
<reference evidence="3" key="1">
    <citation type="journal article" date="2011" name="Science">
        <title>The plant cell wall-decomposing machinery underlies the functional diversity of forest fungi.</title>
        <authorList>
            <person name="Eastwood D.C."/>
            <person name="Floudas D."/>
            <person name="Binder M."/>
            <person name="Majcherczyk A."/>
            <person name="Schneider P."/>
            <person name="Aerts A."/>
            <person name="Asiegbu F.O."/>
            <person name="Baker S.E."/>
            <person name="Barry K."/>
            <person name="Bendiksby M."/>
            <person name="Blumentritt M."/>
            <person name="Coutinho P.M."/>
            <person name="Cullen D."/>
            <person name="de Vries R.P."/>
            <person name="Gathman A."/>
            <person name="Goodell B."/>
            <person name="Henrissat B."/>
            <person name="Ihrmark K."/>
            <person name="Kauserud H."/>
            <person name="Kohler A."/>
            <person name="LaButti K."/>
            <person name="Lapidus A."/>
            <person name="Lavin J.L."/>
            <person name="Lee Y.-H."/>
            <person name="Lindquist E."/>
            <person name="Lilly W."/>
            <person name="Lucas S."/>
            <person name="Morin E."/>
            <person name="Murat C."/>
            <person name="Oguiza J.A."/>
            <person name="Park J."/>
            <person name="Pisabarro A.G."/>
            <person name="Riley R."/>
            <person name="Rosling A."/>
            <person name="Salamov A."/>
            <person name="Schmidt O."/>
            <person name="Schmutz J."/>
            <person name="Skrede I."/>
            <person name="Stenlid J."/>
            <person name="Wiebenga A."/>
            <person name="Xie X."/>
            <person name="Kuees U."/>
            <person name="Hibbett D.S."/>
            <person name="Hoffmeister D."/>
            <person name="Hoegberg N."/>
            <person name="Martin F."/>
            <person name="Grigoriev I.V."/>
            <person name="Watkinson S.C."/>
        </authorList>
    </citation>
    <scope>NUCLEOTIDE SEQUENCE [LARGE SCALE GENOMIC DNA]</scope>
    <source>
        <strain evidence="3">strain S7.3</strain>
    </source>
</reference>
<keyword evidence="1" id="KW-0812">Transmembrane</keyword>
<feature type="transmembrane region" description="Helical" evidence="1">
    <location>
        <begin position="35"/>
        <end position="56"/>
    </location>
</feature>
<protein>
    <submittedName>
        <fullName evidence="2">Uncharacterized protein</fullName>
    </submittedName>
</protein>
<feature type="transmembrane region" description="Helical" evidence="1">
    <location>
        <begin position="82"/>
        <end position="103"/>
    </location>
</feature>
<dbReference type="EMBL" id="GL945484">
    <property type="protein sequence ID" value="EGN96238.1"/>
    <property type="molecule type" value="Genomic_DNA"/>
</dbReference>
<feature type="transmembrane region" description="Helical" evidence="1">
    <location>
        <begin position="6"/>
        <end position="23"/>
    </location>
</feature>
<name>F8Q6K0_SERL3</name>
<dbReference type="HOGENOM" id="CLU_1321605_0_0_1"/>
<accession>F8Q6K0</accession>
<gene>
    <name evidence="2" type="ORF">SERLA73DRAFT_125063</name>
</gene>
<evidence type="ECO:0000256" key="1">
    <source>
        <dbReference type="SAM" id="Phobius"/>
    </source>
</evidence>
<dbReference type="Proteomes" id="UP000008063">
    <property type="component" value="Unassembled WGS sequence"/>
</dbReference>
<dbReference type="AlphaFoldDB" id="F8Q6K0"/>
<proteinExistence type="predicted"/>
<evidence type="ECO:0000313" key="3">
    <source>
        <dbReference type="Proteomes" id="UP000008063"/>
    </source>
</evidence>
<feature type="transmembrane region" description="Helical" evidence="1">
    <location>
        <begin position="154"/>
        <end position="176"/>
    </location>
</feature>
<dbReference type="OMA" id="THEPDIW"/>
<sequence>MFTIIGVILMFPVKAILQLRLFALYNYNKWVTVPVITLFVMLVSSELGMASFLVYYDNLHLSDIVAALYETLGVCTGGTPKWFSIFLIPFMVFDCILSSLAMFKSFQHYRQVLDKTWSGASVLRILTRDSFVFFLINFVMFLIATSTYSTGDIYLFQAIGGWQLVIPSVLAGRLVINIRRFYLEPNPNVPGFDSTSSSIELAEPRMLE</sequence>
<dbReference type="OrthoDB" id="3256800at2759"/>
<keyword evidence="3" id="KW-1185">Reference proteome</keyword>
<evidence type="ECO:0000313" key="2">
    <source>
        <dbReference type="EMBL" id="EGN96238.1"/>
    </source>
</evidence>
<keyword evidence="1" id="KW-1133">Transmembrane helix</keyword>